<dbReference type="WBParaSite" id="ACRNAN_scaffold8320.g16556.t1">
    <property type="protein sequence ID" value="ACRNAN_scaffold8320.g16556.t1"/>
    <property type="gene ID" value="ACRNAN_scaffold8320.g16556"/>
</dbReference>
<name>A0A914EH68_9BILA</name>
<accession>A0A914EH68</accession>
<dbReference type="AlphaFoldDB" id="A0A914EH68"/>
<organism evidence="1 2">
    <name type="scientific">Acrobeloides nanus</name>
    <dbReference type="NCBI Taxonomy" id="290746"/>
    <lineage>
        <taxon>Eukaryota</taxon>
        <taxon>Metazoa</taxon>
        <taxon>Ecdysozoa</taxon>
        <taxon>Nematoda</taxon>
        <taxon>Chromadorea</taxon>
        <taxon>Rhabditida</taxon>
        <taxon>Tylenchina</taxon>
        <taxon>Cephalobomorpha</taxon>
        <taxon>Cephaloboidea</taxon>
        <taxon>Cephalobidae</taxon>
        <taxon>Acrobeloides</taxon>
    </lineage>
</organism>
<reference evidence="2" key="1">
    <citation type="submission" date="2022-11" db="UniProtKB">
        <authorList>
            <consortium name="WormBaseParasite"/>
        </authorList>
    </citation>
    <scope>IDENTIFICATION</scope>
</reference>
<sequence length="159" mass="18303">MLVAVRGIPKDFESRKWIRNNYGKFRSNDTALIFLLGNDKPMKNSSKVFSVEDSFTDIQPVNGWGFFISGKNTVQDMFDVMRYKSPFMTSENFRRIPDDTIITGEIRVLANVSMKNNPGFGYMRPSLWFDPIANKSVPLMSSNANRETLWKQFIQGGRK</sequence>
<evidence type="ECO:0000313" key="2">
    <source>
        <dbReference type="WBParaSite" id="ACRNAN_scaffold8320.g16556.t1"/>
    </source>
</evidence>
<dbReference type="Proteomes" id="UP000887540">
    <property type="component" value="Unplaced"/>
</dbReference>
<evidence type="ECO:0000313" key="1">
    <source>
        <dbReference type="Proteomes" id="UP000887540"/>
    </source>
</evidence>
<keyword evidence="1" id="KW-1185">Reference proteome</keyword>
<proteinExistence type="predicted"/>
<protein>
    <submittedName>
        <fullName evidence="2">Uncharacterized protein</fullName>
    </submittedName>
</protein>